<proteinExistence type="predicted"/>
<dbReference type="EMBL" id="GBHO01025425">
    <property type="protein sequence ID" value="JAG18179.1"/>
    <property type="molecule type" value="Transcribed_RNA"/>
</dbReference>
<sequence length="185" mass="20845">LTDANHVSLKVGMPVIEAYFANLFEGSNDAVRENYEQRGSPVEPLVITQDAIEDAIRRISIDTSPGPDGILMRTVRKTQAARAIHQIAVLMLRWGYVPKKFTLGRTILIYKGKGNEKDLKNWRPITIFSVLRRIIERTLDQELRHLVQFHCLQRGFVSGIPGTHVNASLVEGRLKLAKVGQKDCC</sequence>
<reference evidence="1" key="1">
    <citation type="journal article" date="2014" name="PLoS ONE">
        <title>Transcriptome-Based Identification of ABC Transporters in the Western Tarnished Plant Bug Lygus hesperus.</title>
        <authorList>
            <person name="Hull J.J."/>
            <person name="Chaney K."/>
            <person name="Geib S.M."/>
            <person name="Fabrick J.A."/>
            <person name="Brent C.S."/>
            <person name="Walsh D."/>
            <person name="Lavine L.C."/>
        </authorList>
    </citation>
    <scope>NUCLEOTIDE SEQUENCE</scope>
</reference>
<organism evidence="1">
    <name type="scientific">Lygus hesperus</name>
    <name type="common">Western plant bug</name>
    <dbReference type="NCBI Taxonomy" id="30085"/>
    <lineage>
        <taxon>Eukaryota</taxon>
        <taxon>Metazoa</taxon>
        <taxon>Ecdysozoa</taxon>
        <taxon>Arthropoda</taxon>
        <taxon>Hexapoda</taxon>
        <taxon>Insecta</taxon>
        <taxon>Pterygota</taxon>
        <taxon>Neoptera</taxon>
        <taxon>Paraneoptera</taxon>
        <taxon>Hemiptera</taxon>
        <taxon>Heteroptera</taxon>
        <taxon>Panheteroptera</taxon>
        <taxon>Cimicomorpha</taxon>
        <taxon>Miridae</taxon>
        <taxon>Mirini</taxon>
        <taxon>Lygus</taxon>
    </lineage>
</organism>
<dbReference type="SUPFAM" id="SSF56672">
    <property type="entry name" value="DNA/RNA polymerases"/>
    <property type="match status" value="1"/>
</dbReference>
<name>A0A0A9XDY1_LYGHE</name>
<protein>
    <recommendedName>
        <fullName evidence="2">Reverse transcriptase domain-containing protein</fullName>
    </recommendedName>
</protein>
<dbReference type="InterPro" id="IPR043502">
    <property type="entry name" value="DNA/RNA_pol_sf"/>
</dbReference>
<dbReference type="PANTHER" id="PTHR19446">
    <property type="entry name" value="REVERSE TRANSCRIPTASES"/>
    <property type="match status" value="1"/>
</dbReference>
<feature type="non-terminal residue" evidence="1">
    <location>
        <position position="1"/>
    </location>
</feature>
<reference evidence="1" key="2">
    <citation type="submission" date="2014-07" db="EMBL/GenBank/DDBJ databases">
        <authorList>
            <person name="Hull J."/>
        </authorList>
    </citation>
    <scope>NUCLEOTIDE SEQUENCE</scope>
</reference>
<evidence type="ECO:0000313" key="1">
    <source>
        <dbReference type="EMBL" id="JAG18179.1"/>
    </source>
</evidence>
<accession>A0A0A9XDY1</accession>
<dbReference type="AlphaFoldDB" id="A0A0A9XDY1"/>
<dbReference type="GO" id="GO:0071897">
    <property type="term" value="P:DNA biosynthetic process"/>
    <property type="evidence" value="ECO:0007669"/>
    <property type="project" value="UniProtKB-ARBA"/>
</dbReference>
<gene>
    <name evidence="1" type="ORF">CM83_105053</name>
</gene>
<evidence type="ECO:0008006" key="2">
    <source>
        <dbReference type="Google" id="ProtNLM"/>
    </source>
</evidence>
<feature type="non-terminal residue" evidence="1">
    <location>
        <position position="185"/>
    </location>
</feature>